<gene>
    <name evidence="1" type="ORF">MRB53_023639</name>
</gene>
<reference evidence="1 2" key="1">
    <citation type="journal article" date="2022" name="Hortic Res">
        <title>A haplotype resolved chromosomal level avocado genome allows analysis of novel avocado genes.</title>
        <authorList>
            <person name="Nath O."/>
            <person name="Fletcher S.J."/>
            <person name="Hayward A."/>
            <person name="Shaw L.M."/>
            <person name="Masouleh A.K."/>
            <person name="Furtado A."/>
            <person name="Henry R.J."/>
            <person name="Mitter N."/>
        </authorList>
    </citation>
    <scope>NUCLEOTIDE SEQUENCE [LARGE SCALE GENOMIC DNA]</scope>
    <source>
        <strain evidence="2">cv. Hass</strain>
    </source>
</reference>
<comment type="caution">
    <text evidence="1">The sequence shown here is derived from an EMBL/GenBank/DDBJ whole genome shotgun (WGS) entry which is preliminary data.</text>
</comment>
<protein>
    <submittedName>
        <fullName evidence="1">Uncharacterized protein</fullName>
    </submittedName>
</protein>
<dbReference type="Proteomes" id="UP001234297">
    <property type="component" value="Chromosome 7"/>
</dbReference>
<proteinExistence type="predicted"/>
<name>A0ACC2LA55_PERAE</name>
<sequence>MSWGLGWKRPSEIFHLTLSYGEPGEEAIPTVDPSLPHPSNDLGFRIDLDWSAGEDEDQVALRLQSQLMVALPPPHDSVFLRITEKGEESVGVDMQVVKHREPLRSITMAKTVGSGQQSDGTGVLTRLVRSELAASGVADRFLGFSEHWKSATVLNLSGCSLLVLPVELTRLPLLEKLYLDNNKLSLLPPELGELKNLKVLRVDNNMLISVPVELRQCVGLVELSLEHNKLVRPLLDFRAMAELRVLRLFGNPLEFLPEILPLHKLRHLSLANIRIEADENLKSVNVLIETENSSYFVASRHKLSAFFSLIFRFSSCHHPLIAYALAKIVDDHDNRTAISKDENAVRQLISMISSENRHVVEQACSALSSIAADVSLAMQLMKSDIMQPIESVLKAAPEEVISVLQVVVNLAFASDIVAQKMLTKDILKSLKALCAHKSTEVQRLALLAVGNLAFSLENRRTLATSESLRELLIHLTVAPEPHVNKAAARALAILGANEILRRAIKGRQIEQGTGKRIHELFDLICGTSTGGMLAVALGIKHMTLDQCEEIYKKLGKLVFAETVPKDEAATWREKLDQLYKSSSQSFRVVVHGSKHSADQFERLLQEMCADEEGDLLIESAVKGIPKVFVVSTLVSVMPAQPFLFRNYQYPAGTLEMPVGTAEGPIISDAGAPVRRGAFIGSCKHRIWEAIRASSAAPYYLDDFSDDLNRWQDGAIVANNPTIFAIREAQLLWPDTRIDCLVSIGCGSVPTKARKGGWRYLDTGQVLIESACSVERVEEALNSLLPMLPEIRYFRFNPVDERCGMELDETDPAIWLKLEAATQEFIESNFQAFKDVCDHLVPPYMNEEKWSDKLKSQQFRTTKPSNTVLNGNGPSLGWRRMILLVESSNSPDSGKTVHHARSLETFCARNGIRISRLDLVPPLSLDGLQTGKTHCSPPVSPSGIRQLSVPVRSLHEKLQNLPQVGIVHLALQNDSVGSILSWQNDVFVVAEPGELAEKFLQSVKFGLLSRVRGRNRKEASAISKILNLADLVAYRPYFQVGGILHRYIGRQTHVLEDDQEIGAFLFRRTVPASHLTPEDVRWMVGAWRDRIIICTGKCGPNPNLLKAFLDCGAKAVISSLVEPVESQLMAVPGSFDVTSIENGRFVIGDEEADEDEMEPASPVSDWEDSDPENHSSSWRDEDEEDLAQFVSLLYEALFRERVTVDIALQRALSSHSKLRYTCHLPSTL</sequence>
<evidence type="ECO:0000313" key="1">
    <source>
        <dbReference type="EMBL" id="KAJ8630316.1"/>
    </source>
</evidence>
<dbReference type="EMBL" id="CM056815">
    <property type="protein sequence ID" value="KAJ8630316.1"/>
    <property type="molecule type" value="Genomic_DNA"/>
</dbReference>
<keyword evidence="2" id="KW-1185">Reference proteome</keyword>
<organism evidence="1 2">
    <name type="scientific">Persea americana</name>
    <name type="common">Avocado</name>
    <dbReference type="NCBI Taxonomy" id="3435"/>
    <lineage>
        <taxon>Eukaryota</taxon>
        <taxon>Viridiplantae</taxon>
        <taxon>Streptophyta</taxon>
        <taxon>Embryophyta</taxon>
        <taxon>Tracheophyta</taxon>
        <taxon>Spermatophyta</taxon>
        <taxon>Magnoliopsida</taxon>
        <taxon>Magnoliidae</taxon>
        <taxon>Laurales</taxon>
        <taxon>Lauraceae</taxon>
        <taxon>Persea</taxon>
    </lineage>
</organism>
<accession>A0ACC2LA55</accession>
<evidence type="ECO:0000313" key="2">
    <source>
        <dbReference type="Proteomes" id="UP001234297"/>
    </source>
</evidence>